<evidence type="ECO:0000313" key="3">
    <source>
        <dbReference type="Proteomes" id="UP000053259"/>
    </source>
</evidence>
<dbReference type="GeneID" id="27309979"/>
<gene>
    <name evidence="2" type="ORF">PV09_02006</name>
</gene>
<evidence type="ECO:0000313" key="2">
    <source>
        <dbReference type="EMBL" id="KIW07134.1"/>
    </source>
</evidence>
<sequence>MTESKSLLPAITCAEDIALLQLLHTVPSQPSKNSVGELKCDSRGYTLSFAQEQSLAGILAFISSVEDDTDHITAVCIREDRKSSSLEVLLAVNRLHYNSGNVFLEKVERGFNKLFSMLKQVHQDTDSRRLQDSIFDIIISMDSARIFQRLRLTRGKRNVQRQRLKEVLQCAVNFIEHRSYESEQLVATSKLLISRAKEVIQLLDAHAKHQVPARLGALVEGIYRLRQAGDLKELLGPMPNTIMDPSLKKSLLNIIDKVARYREVPAILCHMAKKIPVMRNLRLTIAKLPREAFAQVSTNKYVPELRRTLSRVHLPKKFTLEDACRLLKPKEDVAENCFANQTLTTLKRAKIHAEVQLVFYCQQGSGNNMPPRIVCSSKDACFLCNLFVTSVAKMHTPRSHGKLYPQWRLPNLPASNEVMQDFNRVMEDYIRNSLRTLFARRQKTLYPHPNESTLITLYSSSSIAPSSGTSRSARGEQKTAKSSPNITRGDKMLEGLTPPHSSTNSLKKIIKDSTESVHAQSSRTLAVNPKCKQEDMSQNFPDQGSEPAMPSKVASVQPTDKLDRQMKLVQGQILSETINSDSTSPFYVAKHLAVQIVAPEQPNLALTSADRVRYSFRIEWLNNPEVQLLRVRRDASIVDLELIEGEFIHELDERGNLFVAARGTVIKLGLS</sequence>
<accession>A0A0D2B7B2</accession>
<feature type="region of interest" description="Disordered" evidence="1">
    <location>
        <begin position="463"/>
        <end position="552"/>
    </location>
</feature>
<proteinExistence type="predicted"/>
<dbReference type="InParanoid" id="A0A0D2B7B2"/>
<name>A0A0D2B7B2_9PEZI</name>
<feature type="compositionally biased region" description="Polar residues" evidence="1">
    <location>
        <begin position="516"/>
        <end position="525"/>
    </location>
</feature>
<dbReference type="HOGENOM" id="CLU_013219_0_0_1"/>
<dbReference type="InterPro" id="IPR027796">
    <property type="entry name" value="OTT_1508_deam-like"/>
</dbReference>
<evidence type="ECO:0000256" key="1">
    <source>
        <dbReference type="SAM" id="MobiDB-lite"/>
    </source>
</evidence>
<organism evidence="2 3">
    <name type="scientific">Verruconis gallopava</name>
    <dbReference type="NCBI Taxonomy" id="253628"/>
    <lineage>
        <taxon>Eukaryota</taxon>
        <taxon>Fungi</taxon>
        <taxon>Dikarya</taxon>
        <taxon>Ascomycota</taxon>
        <taxon>Pezizomycotina</taxon>
        <taxon>Dothideomycetes</taxon>
        <taxon>Pleosporomycetidae</taxon>
        <taxon>Venturiales</taxon>
        <taxon>Sympoventuriaceae</taxon>
        <taxon>Verruconis</taxon>
    </lineage>
</organism>
<dbReference type="RefSeq" id="XP_016217003.1">
    <property type="nucleotide sequence ID" value="XM_016354987.1"/>
</dbReference>
<dbReference type="Pfam" id="PF14441">
    <property type="entry name" value="OTT_1508_deam"/>
    <property type="match status" value="1"/>
</dbReference>
<dbReference type="VEuPathDB" id="FungiDB:PV09_02006"/>
<dbReference type="Proteomes" id="UP000053259">
    <property type="component" value="Unassembled WGS sequence"/>
</dbReference>
<keyword evidence="3" id="KW-1185">Reference proteome</keyword>
<dbReference type="OrthoDB" id="4851849at2759"/>
<dbReference type="AlphaFoldDB" id="A0A0D2B7B2"/>
<dbReference type="EMBL" id="KN847533">
    <property type="protein sequence ID" value="KIW07134.1"/>
    <property type="molecule type" value="Genomic_DNA"/>
</dbReference>
<protein>
    <submittedName>
        <fullName evidence="2">Uncharacterized protein</fullName>
    </submittedName>
</protein>
<feature type="compositionally biased region" description="Low complexity" evidence="1">
    <location>
        <begin position="463"/>
        <end position="472"/>
    </location>
</feature>
<reference evidence="2 3" key="1">
    <citation type="submission" date="2015-01" db="EMBL/GenBank/DDBJ databases">
        <title>The Genome Sequence of Ochroconis gallopava CBS43764.</title>
        <authorList>
            <consortium name="The Broad Institute Genomics Platform"/>
            <person name="Cuomo C."/>
            <person name="de Hoog S."/>
            <person name="Gorbushina A."/>
            <person name="Stielow B."/>
            <person name="Teixiera M."/>
            <person name="Abouelleil A."/>
            <person name="Chapman S.B."/>
            <person name="Priest M."/>
            <person name="Young S.K."/>
            <person name="Wortman J."/>
            <person name="Nusbaum C."/>
            <person name="Birren B."/>
        </authorList>
    </citation>
    <scope>NUCLEOTIDE SEQUENCE [LARGE SCALE GENOMIC DNA]</scope>
    <source>
        <strain evidence="2 3">CBS 43764</strain>
    </source>
</reference>